<dbReference type="Proteomes" id="UP000734854">
    <property type="component" value="Unassembled WGS sequence"/>
</dbReference>
<feature type="domain" description="DYW" evidence="3">
    <location>
        <begin position="459"/>
        <end position="551"/>
    </location>
</feature>
<name>A0A8J5LES4_ZINOF</name>
<dbReference type="PANTHER" id="PTHR47926:SF461">
    <property type="entry name" value="PENTATRICOPEPTIDE REPEAT SUPERFAMILY PROTEIN"/>
    <property type="match status" value="1"/>
</dbReference>
<keyword evidence="1" id="KW-0677">Repeat</keyword>
<dbReference type="InterPro" id="IPR046848">
    <property type="entry name" value="E_motif"/>
</dbReference>
<sequence>MAAEVSCLSHALQLHALILKTGGDHRHPHSSLAFSHPGRSSATVNAVVRCYARSARPREALLFFYFHLQRSGPTPDPFALALLLSSCARLRVAYEGRQLHALSLKRGFSSNRRVQNSLIHMYSACGSLDHAAQVFDRVPERDVVSWTSMINGAVEANRPLHALHLFDSMQRHGVEPNDATIVAVLRACAEAGALGLGRRVHEMAVRARLDSKAKVATSLIDMYTKCGCISSAERLFEKMPNRDLFAWTAMLFGLANHGRCEDALRLFYQMLEDGVRPNDRTITAVLSACRNAGKVAEGYRIYNYMHRYGLRPRIQHYGCMVDLLARAGHLDEAEGFLRRIPIEPDGIMWRTLIWASKLHGKFNHAERFMNEWKVLEKNSTKSENFVLIGNMYASIGKWEDKAKVRELMLARRINKVPGYSRIEVNGIIHEFEAGDSGHPEAKRIYEKINEMTENLRLEGFTPKASEVLLDMEDDEKILQLHHHSERLAVAFGLISTNPGEKILVVKNLRSCEDCHTAMKLISKVYDREITIRDRIRFHHFVNGACSCKDYW</sequence>
<dbReference type="OrthoDB" id="185373at2759"/>
<dbReference type="GO" id="GO:0009451">
    <property type="term" value="P:RNA modification"/>
    <property type="evidence" value="ECO:0007669"/>
    <property type="project" value="InterPro"/>
</dbReference>
<dbReference type="InterPro" id="IPR032867">
    <property type="entry name" value="DYW_dom"/>
</dbReference>
<feature type="repeat" description="PPR" evidence="2">
    <location>
        <begin position="243"/>
        <end position="277"/>
    </location>
</feature>
<reference evidence="4 5" key="1">
    <citation type="submission" date="2020-08" db="EMBL/GenBank/DDBJ databases">
        <title>Plant Genome Project.</title>
        <authorList>
            <person name="Zhang R.-G."/>
        </authorList>
    </citation>
    <scope>NUCLEOTIDE SEQUENCE [LARGE SCALE GENOMIC DNA]</scope>
    <source>
        <tissue evidence="4">Rhizome</tissue>
    </source>
</reference>
<proteinExistence type="predicted"/>
<dbReference type="InterPro" id="IPR002885">
    <property type="entry name" value="PPR_rpt"/>
</dbReference>
<dbReference type="FunFam" id="1.25.40.10:FF:001093">
    <property type="entry name" value="Pentatricopeptide repeat-containing protein At2g34400"/>
    <property type="match status" value="1"/>
</dbReference>
<dbReference type="PANTHER" id="PTHR47926">
    <property type="entry name" value="PENTATRICOPEPTIDE REPEAT-CONTAINING PROTEIN"/>
    <property type="match status" value="1"/>
</dbReference>
<dbReference type="EMBL" id="JACMSC010000008">
    <property type="protein sequence ID" value="KAG6510238.1"/>
    <property type="molecule type" value="Genomic_DNA"/>
</dbReference>
<evidence type="ECO:0000256" key="2">
    <source>
        <dbReference type="PROSITE-ProRule" id="PRU00708"/>
    </source>
</evidence>
<dbReference type="GO" id="GO:0003723">
    <property type="term" value="F:RNA binding"/>
    <property type="evidence" value="ECO:0007669"/>
    <property type="project" value="InterPro"/>
</dbReference>
<dbReference type="GO" id="GO:0008270">
    <property type="term" value="F:zinc ion binding"/>
    <property type="evidence" value="ECO:0007669"/>
    <property type="project" value="InterPro"/>
</dbReference>
<evidence type="ECO:0000313" key="5">
    <source>
        <dbReference type="Proteomes" id="UP000734854"/>
    </source>
</evidence>
<evidence type="ECO:0000256" key="1">
    <source>
        <dbReference type="ARBA" id="ARBA00022737"/>
    </source>
</evidence>
<keyword evidence="5" id="KW-1185">Reference proteome</keyword>
<dbReference type="PROSITE" id="PS51375">
    <property type="entry name" value="PPR"/>
    <property type="match status" value="4"/>
</dbReference>
<feature type="repeat" description="PPR" evidence="2">
    <location>
        <begin position="40"/>
        <end position="75"/>
    </location>
</feature>
<evidence type="ECO:0000313" key="4">
    <source>
        <dbReference type="EMBL" id="KAG6510238.1"/>
    </source>
</evidence>
<protein>
    <recommendedName>
        <fullName evidence="3">DYW domain-containing protein</fullName>
    </recommendedName>
</protein>
<feature type="repeat" description="PPR" evidence="2">
    <location>
        <begin position="278"/>
        <end position="312"/>
    </location>
</feature>
<dbReference type="AlphaFoldDB" id="A0A8J5LES4"/>
<evidence type="ECO:0000259" key="3">
    <source>
        <dbReference type="Pfam" id="PF14432"/>
    </source>
</evidence>
<dbReference type="Pfam" id="PF20431">
    <property type="entry name" value="E_motif"/>
    <property type="match status" value="1"/>
</dbReference>
<dbReference type="NCBIfam" id="TIGR00756">
    <property type="entry name" value="PPR"/>
    <property type="match status" value="3"/>
</dbReference>
<dbReference type="Pfam" id="PF13041">
    <property type="entry name" value="PPR_2"/>
    <property type="match status" value="2"/>
</dbReference>
<dbReference type="Pfam" id="PF01535">
    <property type="entry name" value="PPR"/>
    <property type="match status" value="2"/>
</dbReference>
<dbReference type="Pfam" id="PF14432">
    <property type="entry name" value="DYW_deaminase"/>
    <property type="match status" value="1"/>
</dbReference>
<gene>
    <name evidence="4" type="ORF">ZIOFF_028247</name>
</gene>
<organism evidence="4 5">
    <name type="scientific">Zingiber officinale</name>
    <name type="common">Ginger</name>
    <name type="synonym">Amomum zingiber</name>
    <dbReference type="NCBI Taxonomy" id="94328"/>
    <lineage>
        <taxon>Eukaryota</taxon>
        <taxon>Viridiplantae</taxon>
        <taxon>Streptophyta</taxon>
        <taxon>Embryophyta</taxon>
        <taxon>Tracheophyta</taxon>
        <taxon>Spermatophyta</taxon>
        <taxon>Magnoliopsida</taxon>
        <taxon>Liliopsida</taxon>
        <taxon>Zingiberales</taxon>
        <taxon>Zingiberaceae</taxon>
        <taxon>Zingiber</taxon>
    </lineage>
</organism>
<feature type="repeat" description="PPR" evidence="2">
    <location>
        <begin position="142"/>
        <end position="176"/>
    </location>
</feature>
<dbReference type="FunFam" id="1.25.40.10:FF:000344">
    <property type="entry name" value="Pentatricopeptide repeat-containing protein"/>
    <property type="match status" value="1"/>
</dbReference>
<comment type="caution">
    <text evidence="4">The sequence shown here is derived from an EMBL/GenBank/DDBJ whole genome shotgun (WGS) entry which is preliminary data.</text>
</comment>
<dbReference type="InterPro" id="IPR046960">
    <property type="entry name" value="PPR_At4g14850-like_plant"/>
</dbReference>
<accession>A0A8J5LES4</accession>